<sequence>MSSKLSLHILFVELLSGQVQVALQAQAFRRNDGGGQQEQEGKWRNKWRNSSEGPKVPNQNSGGNNYKKNGGHGNFNKKGGKQKKEDEAQMTQGDSDDSYSDYVLLM</sequence>
<feature type="region of interest" description="Disordered" evidence="1">
    <location>
        <begin position="30"/>
        <end position="106"/>
    </location>
</feature>
<reference evidence="3" key="1">
    <citation type="submission" date="2018-05" db="EMBL/GenBank/DDBJ databases">
        <title>Draft genome of Mucuna pruriens seed.</title>
        <authorList>
            <person name="Nnadi N.E."/>
            <person name="Vos R."/>
            <person name="Hasami M.H."/>
            <person name="Devisetty U.K."/>
            <person name="Aguiy J.C."/>
        </authorList>
    </citation>
    <scope>NUCLEOTIDE SEQUENCE [LARGE SCALE GENOMIC DNA]</scope>
    <source>
        <strain evidence="3">JCA_2017</strain>
    </source>
</reference>
<keyword evidence="4" id="KW-1185">Reference proteome</keyword>
<name>A0A371G7A8_MUCPR</name>
<comment type="caution">
    <text evidence="3">The sequence shown here is derived from an EMBL/GenBank/DDBJ whole genome shotgun (WGS) entry which is preliminary data.</text>
</comment>
<evidence type="ECO:0000256" key="2">
    <source>
        <dbReference type="SAM" id="SignalP"/>
    </source>
</evidence>
<keyword evidence="2" id="KW-0732">Signal</keyword>
<feature type="compositionally biased region" description="Low complexity" evidence="1">
    <location>
        <begin position="58"/>
        <end position="68"/>
    </location>
</feature>
<organism evidence="3 4">
    <name type="scientific">Mucuna pruriens</name>
    <name type="common">Velvet bean</name>
    <name type="synonym">Dolichos pruriens</name>
    <dbReference type="NCBI Taxonomy" id="157652"/>
    <lineage>
        <taxon>Eukaryota</taxon>
        <taxon>Viridiplantae</taxon>
        <taxon>Streptophyta</taxon>
        <taxon>Embryophyta</taxon>
        <taxon>Tracheophyta</taxon>
        <taxon>Spermatophyta</taxon>
        <taxon>Magnoliopsida</taxon>
        <taxon>eudicotyledons</taxon>
        <taxon>Gunneridae</taxon>
        <taxon>Pentapetalae</taxon>
        <taxon>rosids</taxon>
        <taxon>fabids</taxon>
        <taxon>Fabales</taxon>
        <taxon>Fabaceae</taxon>
        <taxon>Papilionoideae</taxon>
        <taxon>50 kb inversion clade</taxon>
        <taxon>NPAAA clade</taxon>
        <taxon>indigoferoid/millettioid clade</taxon>
        <taxon>Phaseoleae</taxon>
        <taxon>Mucuna</taxon>
    </lineage>
</organism>
<accession>A0A371G7A8</accession>
<feature type="non-terminal residue" evidence="3">
    <location>
        <position position="1"/>
    </location>
</feature>
<feature type="signal peptide" evidence="2">
    <location>
        <begin position="1"/>
        <end position="17"/>
    </location>
</feature>
<gene>
    <name evidence="3" type="ORF">CR513_32226</name>
</gene>
<dbReference type="EMBL" id="QJKJ01006518">
    <property type="protein sequence ID" value="RDX86439.1"/>
    <property type="molecule type" value="Genomic_DNA"/>
</dbReference>
<evidence type="ECO:0000256" key="1">
    <source>
        <dbReference type="SAM" id="MobiDB-lite"/>
    </source>
</evidence>
<feature type="chain" id="PRO_5016818821" evidence="2">
    <location>
        <begin position="18"/>
        <end position="106"/>
    </location>
</feature>
<dbReference type="Proteomes" id="UP000257109">
    <property type="component" value="Unassembled WGS sequence"/>
</dbReference>
<proteinExistence type="predicted"/>
<evidence type="ECO:0000313" key="3">
    <source>
        <dbReference type="EMBL" id="RDX86439.1"/>
    </source>
</evidence>
<feature type="non-terminal residue" evidence="3">
    <location>
        <position position="106"/>
    </location>
</feature>
<protein>
    <submittedName>
        <fullName evidence="3">Uncharacterized protein</fullName>
    </submittedName>
</protein>
<dbReference type="AlphaFoldDB" id="A0A371G7A8"/>
<evidence type="ECO:0000313" key="4">
    <source>
        <dbReference type="Proteomes" id="UP000257109"/>
    </source>
</evidence>